<proteinExistence type="predicted"/>
<name>A0A180FYP1_PUCT1</name>
<accession>A0A180FYP1</accession>
<dbReference type="EMBL" id="ADAS02004404">
    <property type="protein sequence ID" value="OAV85418.1"/>
    <property type="molecule type" value="Genomic_DNA"/>
</dbReference>
<evidence type="ECO:0000313" key="4">
    <source>
        <dbReference type="Proteomes" id="UP000005240"/>
    </source>
</evidence>
<keyword evidence="4" id="KW-1185">Reference proteome</keyword>
<dbReference type="VEuPathDB" id="FungiDB:PTTG_07604"/>
<evidence type="ECO:0000256" key="1">
    <source>
        <dbReference type="SAM" id="MobiDB-lite"/>
    </source>
</evidence>
<feature type="region of interest" description="Disordered" evidence="1">
    <location>
        <begin position="46"/>
        <end position="65"/>
    </location>
</feature>
<dbReference type="AlphaFoldDB" id="A0A180FYP1"/>
<protein>
    <recommendedName>
        <fullName evidence="5">Retrotransposon gag domain-containing protein</fullName>
    </recommendedName>
</protein>
<reference evidence="3 4" key="3">
    <citation type="journal article" date="2017" name="G3 (Bethesda)">
        <title>Comparative analysis highlights variable genome content of wheat rusts and divergence of the mating loci.</title>
        <authorList>
            <person name="Cuomo C.A."/>
            <person name="Bakkeren G."/>
            <person name="Khalil H.B."/>
            <person name="Panwar V."/>
            <person name="Joly D."/>
            <person name="Linning R."/>
            <person name="Sakthikumar S."/>
            <person name="Song X."/>
            <person name="Adiconis X."/>
            <person name="Fan L."/>
            <person name="Goldberg J.M."/>
            <person name="Levin J.Z."/>
            <person name="Young S."/>
            <person name="Zeng Q."/>
            <person name="Anikster Y."/>
            <person name="Bruce M."/>
            <person name="Wang M."/>
            <person name="Yin C."/>
            <person name="McCallum B."/>
            <person name="Szabo L.J."/>
            <person name="Hulbert S."/>
            <person name="Chen X."/>
            <person name="Fellers J.P."/>
        </authorList>
    </citation>
    <scope>NUCLEOTIDE SEQUENCE</scope>
    <source>
        <strain evidence="4">Isolate 1-1 / race 1 (BBBD)</strain>
        <strain evidence="3">isolate 1-1 / race 1 (BBBD)</strain>
    </source>
</reference>
<gene>
    <name evidence="2" type="ORF">PTTG_07604</name>
</gene>
<feature type="non-terminal residue" evidence="2">
    <location>
        <position position="212"/>
    </location>
</feature>
<sequence length="212" mass="24184">MLIDAQLASVEQARKDRYAAQEEREANAARMARMEEATLVLIQSVRQTPPATAPTPRSAESEPQTDLATRAIESDVNKIWVVGSFIDKTNLLSVYANEVNSYVGKTWLEFKNRLFEVAITPEWREELYKQIIKLKMLDSEDFMGYSIRAQTLQRMVNFDKPPHLDPTALGDLELARLVMFGMPDELKAMVKKFKLLKATPFKYADFEMSTNG</sequence>
<reference evidence="2" key="2">
    <citation type="submission" date="2016-05" db="EMBL/GenBank/DDBJ databases">
        <title>Comparative analysis highlights variable genome content of wheat rusts and divergence of the mating loci.</title>
        <authorList>
            <person name="Cuomo C.A."/>
            <person name="Bakkeren G."/>
            <person name="Szabo L."/>
            <person name="Khalil H."/>
            <person name="Joly D."/>
            <person name="Goldberg J."/>
            <person name="Young S."/>
            <person name="Zeng Q."/>
            <person name="Fellers J."/>
        </authorList>
    </citation>
    <scope>NUCLEOTIDE SEQUENCE [LARGE SCALE GENOMIC DNA]</scope>
    <source>
        <strain evidence="2">1-1 BBBD Race 1</strain>
    </source>
</reference>
<evidence type="ECO:0000313" key="2">
    <source>
        <dbReference type="EMBL" id="OAV85418.1"/>
    </source>
</evidence>
<dbReference type="Proteomes" id="UP000005240">
    <property type="component" value="Unassembled WGS sequence"/>
</dbReference>
<reference evidence="2" key="1">
    <citation type="submission" date="2009-11" db="EMBL/GenBank/DDBJ databases">
        <authorList>
            <consortium name="The Broad Institute Genome Sequencing Platform"/>
            <person name="Ward D."/>
            <person name="Feldgarden M."/>
            <person name="Earl A."/>
            <person name="Young S.K."/>
            <person name="Zeng Q."/>
            <person name="Koehrsen M."/>
            <person name="Alvarado L."/>
            <person name="Berlin A."/>
            <person name="Bochicchio J."/>
            <person name="Borenstein D."/>
            <person name="Chapman S.B."/>
            <person name="Chen Z."/>
            <person name="Engels R."/>
            <person name="Freedman E."/>
            <person name="Gellesch M."/>
            <person name="Goldberg J."/>
            <person name="Griggs A."/>
            <person name="Gujja S."/>
            <person name="Heilman E."/>
            <person name="Heiman D."/>
            <person name="Hepburn T."/>
            <person name="Howarth C."/>
            <person name="Jen D."/>
            <person name="Larson L."/>
            <person name="Lewis B."/>
            <person name="Mehta T."/>
            <person name="Park D."/>
            <person name="Pearson M."/>
            <person name="Roberts A."/>
            <person name="Saif S."/>
            <person name="Shea T."/>
            <person name="Shenoy N."/>
            <person name="Sisk P."/>
            <person name="Stolte C."/>
            <person name="Sykes S."/>
            <person name="Thomson T."/>
            <person name="Walk T."/>
            <person name="White J."/>
            <person name="Yandava C."/>
            <person name="Izard J."/>
            <person name="Baranova O.V."/>
            <person name="Blanton J.M."/>
            <person name="Tanner A.C."/>
            <person name="Dewhirst F.E."/>
            <person name="Haas B."/>
            <person name="Nusbaum C."/>
            <person name="Birren B."/>
        </authorList>
    </citation>
    <scope>NUCLEOTIDE SEQUENCE [LARGE SCALE GENOMIC DNA]</scope>
    <source>
        <strain evidence="2">1-1 BBBD Race 1</strain>
    </source>
</reference>
<evidence type="ECO:0008006" key="5">
    <source>
        <dbReference type="Google" id="ProtNLM"/>
    </source>
</evidence>
<dbReference type="EnsemblFungi" id="PTTG_07604-t43_1">
    <property type="protein sequence ID" value="PTTG_07604-t43_1-p1"/>
    <property type="gene ID" value="PTTG_07604"/>
</dbReference>
<organism evidence="2">
    <name type="scientific">Puccinia triticina (isolate 1-1 / race 1 (BBBD))</name>
    <name type="common">Brown leaf rust fungus</name>
    <dbReference type="NCBI Taxonomy" id="630390"/>
    <lineage>
        <taxon>Eukaryota</taxon>
        <taxon>Fungi</taxon>
        <taxon>Dikarya</taxon>
        <taxon>Basidiomycota</taxon>
        <taxon>Pucciniomycotina</taxon>
        <taxon>Pucciniomycetes</taxon>
        <taxon>Pucciniales</taxon>
        <taxon>Pucciniaceae</taxon>
        <taxon>Puccinia</taxon>
    </lineage>
</organism>
<reference evidence="3" key="4">
    <citation type="submission" date="2025-05" db="UniProtKB">
        <authorList>
            <consortium name="EnsemblFungi"/>
        </authorList>
    </citation>
    <scope>IDENTIFICATION</scope>
    <source>
        <strain evidence="3">isolate 1-1 / race 1 (BBBD)</strain>
    </source>
</reference>
<evidence type="ECO:0000313" key="3">
    <source>
        <dbReference type="EnsemblFungi" id="PTTG_07604-t43_1-p1"/>
    </source>
</evidence>